<dbReference type="Proteomes" id="UP000007487">
    <property type="component" value="Chromosome"/>
</dbReference>
<accession>F0RAQ5</accession>
<gene>
    <name evidence="1" type="ordered locus">Celly_0613</name>
</gene>
<sequence>MKHILFYISLSVSCILTSQNVVHNTGNLKIFNDGQIGFHIDLTNDGNFDQNEGLAGFYSDDTRTISGAFKPVFNDMEIVVTNDLFLDVAVGITNNNNFILGDVVTPRNATDINLDFINYAFYNGDGNLTKVDGYAAVTDKYNFSFPVGDADKIRPLYLDSETNNNTAKSAYFYEDPNSPSTFTKTFNTDNFADILTAVSTYEFWHLEADTNSKITLTWDDDSSIDSFTDTIEDLRIVGWNKTLNIWENLGNTDITGNFSSGSITSDTFVPNNYDIITFGSSLSAISTNFENYFVSPNNDGVNDFLYFKEVSLSPKNNNLRIYSRWGRIVYDKDAYNNTFGGIANVSGVVKAGNALPDGVYFYILNLKDVNIIHQGYIYLGKQNQ</sequence>
<dbReference type="RefSeq" id="WP_013620196.1">
    <property type="nucleotide sequence ID" value="NC_015167.1"/>
</dbReference>
<dbReference type="OrthoDB" id="1489185at2"/>
<reference evidence="1 2" key="1">
    <citation type="journal article" date="2011" name="Stand. Genomic Sci.">
        <title>Complete genome sequence of Cellulophaga lytica type strain (LIM- 21).</title>
        <authorList>
            <person name="Pati A."/>
            <person name="Abt B."/>
            <person name="Teshima H."/>
            <person name="Nolan M."/>
            <person name="Lapidus A."/>
            <person name="Lucas S."/>
            <person name="Hammon N."/>
            <person name="Deshpande S."/>
            <person name="Cheng J.F."/>
            <person name="Tapia R."/>
            <person name="Han C."/>
            <person name="Goodwin L."/>
            <person name="Pitluck S."/>
            <person name="Liolios K."/>
            <person name="Pagani I."/>
            <person name="Mavromatis K."/>
            <person name="Ovchinikova G."/>
            <person name="Chen A."/>
            <person name="Palaniappan K."/>
            <person name="Land M."/>
            <person name="Hauser L."/>
            <person name="Jeffries C.D."/>
            <person name="Detter J.C."/>
            <person name="Brambilla E.M."/>
            <person name="Kannan K.P."/>
            <person name="Rohde M."/>
            <person name="Spring S."/>
            <person name="Goker M."/>
            <person name="Woyke T."/>
            <person name="Bristow J."/>
            <person name="Eisen J.A."/>
            <person name="Markowitz V."/>
            <person name="Hugenholtz P."/>
            <person name="Kyrpides N.C."/>
            <person name="Klenk H.P."/>
            <person name="Ivanova N."/>
        </authorList>
    </citation>
    <scope>NUCLEOTIDE SEQUENCE [LARGE SCALE GENOMIC DNA]</scope>
    <source>
        <strain evidence="2">ATCC 23178 / DSM 7489 / JCM 8516 / NBRC 14961 / NCIMB 1423 / VKM B-1433 / Cy l20</strain>
    </source>
</reference>
<dbReference type="EMBL" id="CP002534">
    <property type="protein sequence ID" value="ADY28448.1"/>
    <property type="molecule type" value="Genomic_DNA"/>
</dbReference>
<dbReference type="STRING" id="867900.Celly_0613"/>
<protein>
    <recommendedName>
        <fullName evidence="3">Gliding motility-associated C-terminal domain-containing protein</fullName>
    </recommendedName>
</protein>
<dbReference type="HOGENOM" id="CLU_723062_0_0_10"/>
<keyword evidence="2" id="KW-1185">Reference proteome</keyword>
<dbReference type="AlphaFoldDB" id="F0RAQ5"/>
<dbReference type="eggNOG" id="COG1361">
    <property type="taxonomic scope" value="Bacteria"/>
</dbReference>
<name>F0RAQ5_CELLC</name>
<proteinExistence type="predicted"/>
<dbReference type="Pfam" id="PF13585">
    <property type="entry name" value="CHU_C"/>
    <property type="match status" value="1"/>
</dbReference>
<organism evidence="1 2">
    <name type="scientific">Cellulophaga lytica (strain ATCC 23178 / DSM 7489 / JCM 8516 / NBRC 14961 / NCIMB 1423 / VKM B-1433 / Cy l20)</name>
    <dbReference type="NCBI Taxonomy" id="867900"/>
    <lineage>
        <taxon>Bacteria</taxon>
        <taxon>Pseudomonadati</taxon>
        <taxon>Bacteroidota</taxon>
        <taxon>Flavobacteriia</taxon>
        <taxon>Flavobacteriales</taxon>
        <taxon>Flavobacteriaceae</taxon>
        <taxon>Cellulophaga</taxon>
    </lineage>
</organism>
<dbReference type="KEGG" id="cly:Celly_0613"/>
<evidence type="ECO:0000313" key="2">
    <source>
        <dbReference type="Proteomes" id="UP000007487"/>
    </source>
</evidence>
<evidence type="ECO:0000313" key="1">
    <source>
        <dbReference type="EMBL" id="ADY28448.1"/>
    </source>
</evidence>
<evidence type="ECO:0008006" key="3">
    <source>
        <dbReference type="Google" id="ProtNLM"/>
    </source>
</evidence>